<comment type="caution">
    <text evidence="7">The sequence shown here is derived from an EMBL/GenBank/DDBJ whole genome shotgun (WGS) entry which is preliminary data.</text>
</comment>
<dbReference type="GO" id="GO:0004222">
    <property type="term" value="F:metalloendopeptidase activity"/>
    <property type="evidence" value="ECO:0007669"/>
    <property type="project" value="UniProtKB-UniRule"/>
</dbReference>
<dbReference type="Gene3D" id="3.40.390.10">
    <property type="entry name" value="Collagenase (Catalytic Domain)"/>
    <property type="match status" value="1"/>
</dbReference>
<dbReference type="AlphaFoldDB" id="A0A6S7IFQ0"/>
<evidence type="ECO:0000256" key="1">
    <source>
        <dbReference type="ARBA" id="ARBA00002657"/>
    </source>
</evidence>
<name>A0A6S7IFQ0_PARCT</name>
<proteinExistence type="predicted"/>
<dbReference type="InterPro" id="IPR006026">
    <property type="entry name" value="Peptidase_Metallo"/>
</dbReference>
<gene>
    <name evidence="7" type="ORF">PACLA_8A082108</name>
</gene>
<dbReference type="EC" id="3.4.24.-" evidence="6"/>
<feature type="disulfide bond" evidence="4">
    <location>
        <begin position="255"/>
        <end position="268"/>
    </location>
</feature>
<keyword evidence="4" id="KW-1015">Disulfide bond</keyword>
<keyword evidence="5 6" id="KW-0482">Metalloprotease</keyword>
<dbReference type="InterPro" id="IPR034035">
    <property type="entry name" value="Astacin-like_dom"/>
</dbReference>
<keyword evidence="5 6" id="KW-0862">Zinc</keyword>
<protein>
    <recommendedName>
        <fullName evidence="6">Metalloendopeptidase</fullName>
        <ecNumber evidence="6">3.4.24.-</ecNumber>
    </recommendedName>
</protein>
<accession>A0A6S7IFQ0</accession>
<reference evidence="7" key="1">
    <citation type="submission" date="2020-04" db="EMBL/GenBank/DDBJ databases">
        <authorList>
            <person name="Alioto T."/>
            <person name="Alioto T."/>
            <person name="Gomez Garrido J."/>
        </authorList>
    </citation>
    <scope>NUCLEOTIDE SEQUENCE</scope>
    <source>
        <strain evidence="7">A484AB</strain>
    </source>
</reference>
<comment type="function">
    <text evidence="1">Metalloprotease.</text>
</comment>
<dbReference type="Proteomes" id="UP001152795">
    <property type="component" value="Unassembled WGS sequence"/>
</dbReference>
<keyword evidence="3 5" id="KW-0378">Hydrolase</keyword>
<dbReference type="GO" id="GO:0008270">
    <property type="term" value="F:zinc ion binding"/>
    <property type="evidence" value="ECO:0007669"/>
    <property type="project" value="UniProtKB-UniRule"/>
</dbReference>
<dbReference type="PANTHER" id="PTHR10127:SF850">
    <property type="entry name" value="METALLOENDOPEPTIDASE"/>
    <property type="match status" value="1"/>
</dbReference>
<dbReference type="SUPFAM" id="SSF55486">
    <property type="entry name" value="Metalloproteases ('zincins'), catalytic domain"/>
    <property type="match status" value="1"/>
</dbReference>
<dbReference type="CDD" id="cd04280">
    <property type="entry name" value="ZnMc_astacin_like"/>
    <property type="match status" value="1"/>
</dbReference>
<comment type="caution">
    <text evidence="4">Lacks conserved residue(s) required for the propagation of feature annotation.</text>
</comment>
<evidence type="ECO:0000256" key="3">
    <source>
        <dbReference type="ARBA" id="ARBA00022801"/>
    </source>
</evidence>
<dbReference type="GO" id="GO:0006508">
    <property type="term" value="P:proteolysis"/>
    <property type="evidence" value="ECO:0007669"/>
    <property type="project" value="UniProtKB-KW"/>
</dbReference>
<evidence type="ECO:0000313" key="8">
    <source>
        <dbReference type="Proteomes" id="UP001152795"/>
    </source>
</evidence>
<keyword evidence="5 6" id="KW-0479">Metal-binding</keyword>
<dbReference type="EMBL" id="CACRXK020004996">
    <property type="protein sequence ID" value="CAB4004782.1"/>
    <property type="molecule type" value="Genomic_DNA"/>
</dbReference>
<sequence>MEGDIVLDNAMRELLKPKTHDEHYRGKRDTVANIIKLWPEGVLPYTIEDSIDNAARRRIRRAFRHISKRSCIKFMPKMKKHKDYVRFISGTGCYSSIGRKGGAQTVSIVRNCEYGAIHEVMHALGFVHEQSRHDRDRHVKILWWNIQRGMEKNFKCYKNGVTDTLNQPYDLKSIMHYGNKAFSKNGGNTIISRNYANLQLGAKQEKLSFIDTKQLNQLYKCQVRSRRRLGRYYKPCRNILSGCFNYAVNSDACECNYEFMEHYCRRSCGFC</sequence>
<evidence type="ECO:0000256" key="4">
    <source>
        <dbReference type="PROSITE-ProRule" id="PRU01005"/>
    </source>
</evidence>
<evidence type="ECO:0000256" key="6">
    <source>
        <dbReference type="RuleBase" id="RU361183"/>
    </source>
</evidence>
<organism evidence="7 8">
    <name type="scientific">Paramuricea clavata</name>
    <name type="common">Red gorgonian</name>
    <name type="synonym">Violescent sea-whip</name>
    <dbReference type="NCBI Taxonomy" id="317549"/>
    <lineage>
        <taxon>Eukaryota</taxon>
        <taxon>Metazoa</taxon>
        <taxon>Cnidaria</taxon>
        <taxon>Anthozoa</taxon>
        <taxon>Octocorallia</taxon>
        <taxon>Malacalcyonacea</taxon>
        <taxon>Plexauridae</taxon>
        <taxon>Paramuricea</taxon>
    </lineage>
</organism>
<dbReference type="PRINTS" id="PR00480">
    <property type="entry name" value="ASTACIN"/>
</dbReference>
<dbReference type="PROSITE" id="PS51864">
    <property type="entry name" value="ASTACIN"/>
    <property type="match status" value="1"/>
</dbReference>
<dbReference type="InterPro" id="IPR024079">
    <property type="entry name" value="MetalloPept_cat_dom_sf"/>
</dbReference>
<comment type="cofactor">
    <cofactor evidence="5 6">
        <name>Zn(2+)</name>
        <dbReference type="ChEBI" id="CHEBI:29105"/>
    </cofactor>
    <text evidence="5 6">Binds 1 zinc ion per subunit.</text>
</comment>
<evidence type="ECO:0000313" key="7">
    <source>
        <dbReference type="EMBL" id="CAB4004782.1"/>
    </source>
</evidence>
<dbReference type="Pfam" id="PF01400">
    <property type="entry name" value="Astacin"/>
    <property type="match status" value="1"/>
</dbReference>
<feature type="binding site" evidence="5">
    <location>
        <position position="128"/>
    </location>
    <ligand>
        <name>Zn(2+)</name>
        <dbReference type="ChEBI" id="CHEBI:29105"/>
        <note>catalytic</note>
    </ligand>
</feature>
<keyword evidence="8" id="KW-1185">Reference proteome</keyword>
<evidence type="ECO:0000256" key="5">
    <source>
        <dbReference type="PROSITE-ProRule" id="PRU01211"/>
    </source>
</evidence>
<feature type="active site" evidence="5">
    <location>
        <position position="119"/>
    </location>
</feature>
<dbReference type="PROSITE" id="PS51670">
    <property type="entry name" value="SHKT"/>
    <property type="match status" value="1"/>
</dbReference>
<dbReference type="PANTHER" id="PTHR10127">
    <property type="entry name" value="DISCOIDIN, CUB, EGF, LAMININ , AND ZINC METALLOPROTEASE DOMAIN CONTAINING"/>
    <property type="match status" value="1"/>
</dbReference>
<feature type="binding site" evidence="5">
    <location>
        <position position="122"/>
    </location>
    <ligand>
        <name>Zn(2+)</name>
        <dbReference type="ChEBI" id="CHEBI:29105"/>
        <note>catalytic</note>
    </ligand>
</feature>
<dbReference type="InterPro" id="IPR001506">
    <property type="entry name" value="Peptidase_M12A"/>
</dbReference>
<dbReference type="InterPro" id="IPR003582">
    <property type="entry name" value="ShKT_dom"/>
</dbReference>
<evidence type="ECO:0000256" key="2">
    <source>
        <dbReference type="ARBA" id="ARBA00022670"/>
    </source>
</evidence>
<keyword evidence="2 5" id="KW-0645">Protease</keyword>
<dbReference type="SMART" id="SM00235">
    <property type="entry name" value="ZnMc"/>
    <property type="match status" value="1"/>
</dbReference>
<feature type="binding site" evidence="5">
    <location>
        <position position="118"/>
    </location>
    <ligand>
        <name>Zn(2+)</name>
        <dbReference type="ChEBI" id="CHEBI:29105"/>
        <note>catalytic</note>
    </ligand>
</feature>
<dbReference type="OrthoDB" id="291007at2759"/>